<dbReference type="Gene3D" id="3.60.21.10">
    <property type="match status" value="1"/>
</dbReference>
<dbReference type="PRINTS" id="PR01607">
    <property type="entry name" value="APYRASEFAMLY"/>
</dbReference>
<comment type="similarity">
    <text evidence="5 11">Belongs to the 5'-nucleotidase family.</text>
</comment>
<feature type="domain" description="Calcineurin-like phosphoesterase" evidence="12">
    <location>
        <begin position="4"/>
        <end position="232"/>
    </location>
</feature>
<comment type="caution">
    <text evidence="14">The sequence shown here is derived from an EMBL/GenBank/DDBJ whole genome shotgun (WGS) entry which is preliminary data.</text>
</comment>
<dbReference type="InterPro" id="IPR004843">
    <property type="entry name" value="Calcineurin-like_PHP"/>
</dbReference>
<evidence type="ECO:0000259" key="12">
    <source>
        <dbReference type="Pfam" id="PF00149"/>
    </source>
</evidence>
<evidence type="ECO:0000256" key="3">
    <source>
        <dbReference type="ARBA" id="ARBA00001968"/>
    </source>
</evidence>
<dbReference type="InterPro" id="IPR006146">
    <property type="entry name" value="5'-Nucleotdase_CS"/>
</dbReference>
<evidence type="ECO:0000256" key="10">
    <source>
        <dbReference type="ARBA" id="ARBA00023268"/>
    </source>
</evidence>
<evidence type="ECO:0000313" key="15">
    <source>
        <dbReference type="Proteomes" id="UP001597196"/>
    </source>
</evidence>
<keyword evidence="10" id="KW-0511">Multifunctional enzyme</keyword>
<keyword evidence="8 11" id="KW-0547">Nucleotide-binding</keyword>
<reference evidence="15" key="1">
    <citation type="journal article" date="2019" name="Int. J. Syst. Evol. Microbiol.">
        <title>The Global Catalogue of Microorganisms (GCM) 10K type strain sequencing project: providing services to taxonomists for standard genome sequencing and annotation.</title>
        <authorList>
            <consortium name="The Broad Institute Genomics Platform"/>
            <consortium name="The Broad Institute Genome Sequencing Center for Infectious Disease"/>
            <person name="Wu L."/>
            <person name="Ma J."/>
        </authorList>
    </citation>
    <scope>NUCLEOTIDE SEQUENCE [LARGE SCALE GENOMIC DNA]</scope>
    <source>
        <strain evidence="15">CCM 8980</strain>
    </source>
</reference>
<dbReference type="RefSeq" id="WP_203625942.1">
    <property type="nucleotide sequence ID" value="NZ_BOLQ01000001.1"/>
</dbReference>
<dbReference type="Pfam" id="PF02872">
    <property type="entry name" value="5_nucleotid_C"/>
    <property type="match status" value="1"/>
</dbReference>
<evidence type="ECO:0000256" key="8">
    <source>
        <dbReference type="ARBA" id="ARBA00022741"/>
    </source>
</evidence>
<dbReference type="PROSITE" id="PS00786">
    <property type="entry name" value="5_NUCLEOTIDASE_2"/>
    <property type="match status" value="1"/>
</dbReference>
<comment type="catalytic activity">
    <reaction evidence="2">
        <text>a nucleoside 2',3'-cyclic phosphate + H2O = a nucleoside 3'-phosphate + H(+)</text>
        <dbReference type="Rhea" id="RHEA:19621"/>
        <dbReference type="ChEBI" id="CHEBI:15377"/>
        <dbReference type="ChEBI" id="CHEBI:15378"/>
        <dbReference type="ChEBI" id="CHEBI:66949"/>
        <dbReference type="ChEBI" id="CHEBI:66954"/>
        <dbReference type="EC" id="3.1.4.16"/>
    </reaction>
</comment>
<dbReference type="InterPro" id="IPR041827">
    <property type="entry name" value="CpdB_N"/>
</dbReference>
<feature type="domain" description="5'-Nucleotidase C-terminal" evidence="13">
    <location>
        <begin position="321"/>
        <end position="478"/>
    </location>
</feature>
<keyword evidence="6" id="KW-0479">Metal-binding</keyword>
<evidence type="ECO:0000256" key="9">
    <source>
        <dbReference type="ARBA" id="ARBA00022801"/>
    </source>
</evidence>
<dbReference type="Gene3D" id="3.90.780.10">
    <property type="entry name" value="5'-Nucleotidase, C-terminal domain"/>
    <property type="match status" value="1"/>
</dbReference>
<evidence type="ECO:0000256" key="1">
    <source>
        <dbReference type="ARBA" id="ARBA00000527"/>
    </source>
</evidence>
<evidence type="ECO:0000256" key="7">
    <source>
        <dbReference type="ARBA" id="ARBA00022729"/>
    </source>
</evidence>
<dbReference type="SUPFAM" id="SSF55816">
    <property type="entry name" value="5'-nucleotidase (syn. UDP-sugar hydrolase), C-terminal domain"/>
    <property type="match status" value="1"/>
</dbReference>
<dbReference type="CDD" id="cd07410">
    <property type="entry name" value="MPP_CpdB_N"/>
    <property type="match status" value="1"/>
</dbReference>
<evidence type="ECO:0000313" key="14">
    <source>
        <dbReference type="EMBL" id="MFD1428866.1"/>
    </source>
</evidence>
<organism evidence="14 15">
    <name type="scientific">Lacticaseibacillus mingshuiensis</name>
    <dbReference type="NCBI Taxonomy" id="2799574"/>
    <lineage>
        <taxon>Bacteria</taxon>
        <taxon>Bacillati</taxon>
        <taxon>Bacillota</taxon>
        <taxon>Bacilli</taxon>
        <taxon>Lactobacillales</taxon>
        <taxon>Lactobacillaceae</taxon>
        <taxon>Lacticaseibacillus</taxon>
    </lineage>
</organism>
<comment type="cofactor">
    <cofactor evidence="3">
        <name>a divalent metal cation</name>
        <dbReference type="ChEBI" id="CHEBI:60240"/>
    </cofactor>
</comment>
<gene>
    <name evidence="14" type="ORF">ACFQ4P_01210</name>
</gene>
<keyword evidence="15" id="KW-1185">Reference proteome</keyword>
<dbReference type="Pfam" id="PF00149">
    <property type="entry name" value="Metallophos"/>
    <property type="match status" value="1"/>
</dbReference>
<dbReference type="InterPro" id="IPR029052">
    <property type="entry name" value="Metallo-depent_PP-like"/>
</dbReference>
<dbReference type="InterPro" id="IPR036907">
    <property type="entry name" value="5'-Nucleotdase_C_sf"/>
</dbReference>
<evidence type="ECO:0000256" key="2">
    <source>
        <dbReference type="ARBA" id="ARBA00001730"/>
    </source>
</evidence>
<keyword evidence="7" id="KW-0732">Signal</keyword>
<name>A0ABW4CH48_9LACO</name>
<keyword evidence="9 11" id="KW-0378">Hydrolase</keyword>
<evidence type="ECO:0000256" key="5">
    <source>
        <dbReference type="ARBA" id="ARBA00006654"/>
    </source>
</evidence>
<dbReference type="SUPFAM" id="SSF56300">
    <property type="entry name" value="Metallo-dependent phosphatases"/>
    <property type="match status" value="1"/>
</dbReference>
<proteinExistence type="inferred from homology"/>
<dbReference type="InterPro" id="IPR006179">
    <property type="entry name" value="5_nucleotidase/apyrase"/>
</dbReference>
<dbReference type="PANTHER" id="PTHR11575:SF6">
    <property type="entry name" value="2',3'-CYCLIC-NUCLEOTIDE 2'-PHOSPHODIESTERASE_3'-NUCLEOTIDASE"/>
    <property type="match status" value="1"/>
</dbReference>
<comment type="subcellular location">
    <subcellularLocation>
        <location evidence="4">Cell envelope</location>
    </subcellularLocation>
</comment>
<sequence>MQLTILSTSDTHGFVLPTTYSKRGEDQPFSLAKAKTVLDDLRRHADGPTLTIENGDWLQGSPLAYFAAKVQPDPRLLTAAYDAVGYDAGIIGNHEFNYGAANLQDAIATLNYPILCANILRGKKPAFGKPYQIFERGGAKVAVLGLTTSYIPHWEGPANIEGLTFVDALQTAKKWLPRLRKLADVVVIAYHGGFERDLETGEPTEALTGENVGYELSQLPGVDALVTGHQHRELAGLVNGVATTQPGYRGEDVGKITLTLAQEGQHWRVTDKHAELVKTGHQVPAPQVLAAVATVAPQVEDWLDAPLGQVIKGDMTITDSFQARVAEHPYIEFINRVEMAATGTDIAGTALFNDDGRGFGQQISMRDVVTNYIYPNTLAVMRLSGADLKAALEQCAEYFSLDDHGELAVTQRFLLPKPQQYNYDMYQGIDYTLDIRQPVGRRVVGLRYHGAPVAPTAFYEVTVNQYRAGGGGNFAMFDQSKIVRENQKDMTELIANYLRANPKLEATVDHNFKVQGAQCGA</sequence>
<accession>A0ABW4CH48</accession>
<evidence type="ECO:0000256" key="6">
    <source>
        <dbReference type="ARBA" id="ARBA00022723"/>
    </source>
</evidence>
<dbReference type="InterPro" id="IPR008334">
    <property type="entry name" value="5'-Nucleotdase_C"/>
</dbReference>
<dbReference type="EMBL" id="JBHTOC010000001">
    <property type="protein sequence ID" value="MFD1428866.1"/>
    <property type="molecule type" value="Genomic_DNA"/>
</dbReference>
<dbReference type="PANTHER" id="PTHR11575">
    <property type="entry name" value="5'-NUCLEOTIDASE-RELATED"/>
    <property type="match status" value="1"/>
</dbReference>
<protein>
    <submittedName>
        <fullName evidence="14">Bifunctional metallophosphatase/5'-nucleotidase</fullName>
    </submittedName>
</protein>
<evidence type="ECO:0000259" key="13">
    <source>
        <dbReference type="Pfam" id="PF02872"/>
    </source>
</evidence>
<dbReference type="Proteomes" id="UP001597196">
    <property type="component" value="Unassembled WGS sequence"/>
</dbReference>
<evidence type="ECO:0000256" key="4">
    <source>
        <dbReference type="ARBA" id="ARBA00004196"/>
    </source>
</evidence>
<comment type="catalytic activity">
    <reaction evidence="1">
        <text>a ribonucleoside 3'-phosphate + H2O = a ribonucleoside + phosphate</text>
        <dbReference type="Rhea" id="RHEA:10144"/>
        <dbReference type="ChEBI" id="CHEBI:13197"/>
        <dbReference type="ChEBI" id="CHEBI:15377"/>
        <dbReference type="ChEBI" id="CHEBI:18254"/>
        <dbReference type="ChEBI" id="CHEBI:43474"/>
        <dbReference type="EC" id="3.1.3.6"/>
    </reaction>
</comment>
<evidence type="ECO:0000256" key="11">
    <source>
        <dbReference type="RuleBase" id="RU362119"/>
    </source>
</evidence>